<keyword evidence="2" id="KW-1185">Reference proteome</keyword>
<sequence length="76" mass="8995">MRITDLESGTVYAVRTPFRDDRGTLVLEGDRMTYERHRAVPFEGAFEVAFREETLVLHEDRQKDVVEHAERFLREV</sequence>
<protein>
    <recommendedName>
        <fullName evidence="3">DUF3006 domain-containing protein</fullName>
    </recommendedName>
</protein>
<comment type="caution">
    <text evidence="1">The sequence shown here is derived from an EMBL/GenBank/DDBJ whole genome shotgun (WGS) entry which is preliminary data.</text>
</comment>
<accession>A0ABU3BS71</accession>
<evidence type="ECO:0000313" key="2">
    <source>
        <dbReference type="Proteomes" id="UP001267426"/>
    </source>
</evidence>
<evidence type="ECO:0008006" key="3">
    <source>
        <dbReference type="Google" id="ProtNLM"/>
    </source>
</evidence>
<proteinExistence type="predicted"/>
<dbReference type="EMBL" id="JAVRHT010000022">
    <property type="protein sequence ID" value="MDT0632145.1"/>
    <property type="molecule type" value="Genomic_DNA"/>
</dbReference>
<organism evidence="1 2">
    <name type="scientific">Rubrivirga litoralis</name>
    <dbReference type="NCBI Taxonomy" id="3075598"/>
    <lineage>
        <taxon>Bacteria</taxon>
        <taxon>Pseudomonadati</taxon>
        <taxon>Rhodothermota</taxon>
        <taxon>Rhodothermia</taxon>
        <taxon>Rhodothermales</taxon>
        <taxon>Rubricoccaceae</taxon>
        <taxon>Rubrivirga</taxon>
    </lineage>
</organism>
<evidence type="ECO:0000313" key="1">
    <source>
        <dbReference type="EMBL" id="MDT0632145.1"/>
    </source>
</evidence>
<gene>
    <name evidence="1" type="ORF">RM540_10355</name>
</gene>
<dbReference type="Gene3D" id="2.30.30.350">
    <property type="entry name" value="mobile metagenome of vibrio cholerae. Integron cassette protein vch_cass4"/>
    <property type="match status" value="1"/>
</dbReference>
<reference evidence="1 2" key="1">
    <citation type="submission" date="2023-09" db="EMBL/GenBank/DDBJ databases">
        <authorList>
            <person name="Rey-Velasco X."/>
        </authorList>
    </citation>
    <scope>NUCLEOTIDE SEQUENCE [LARGE SCALE GENOMIC DNA]</scope>
    <source>
        <strain evidence="1 2">F394</strain>
    </source>
</reference>
<dbReference type="RefSeq" id="WP_311663782.1">
    <property type="nucleotide sequence ID" value="NZ_JAVRHT010000022.1"/>
</dbReference>
<dbReference type="Proteomes" id="UP001267426">
    <property type="component" value="Unassembled WGS sequence"/>
</dbReference>
<name>A0ABU3BS71_9BACT</name>